<dbReference type="EMBL" id="JBHSWJ010000002">
    <property type="protein sequence ID" value="MFC6714671.1"/>
    <property type="molecule type" value="Genomic_DNA"/>
</dbReference>
<gene>
    <name evidence="2" type="ORF">ACFQBT_12925</name>
</gene>
<dbReference type="PANTHER" id="PTHR43300:SF7">
    <property type="entry name" value="UDP-N-ACETYLBACILLOSAMINE N-ACETYLTRANSFERASE"/>
    <property type="match status" value="1"/>
</dbReference>
<sequence>MPGQQVIATPIVVVAASGLAREAAVAAVASGQRVRGVLDDRKDLQGKDIAEGLPVLGTIDEAIDHLDAQFVVCTGKGRVRRTIVERLSGQGVDGDHYVTITHPSVHVPPGCHVGPGAVLLAGVVLTADVSVGAHVVCMPHVVLTHDCVLAEYSTLCAGVVLGGGVRVERDAYVGMAASVRENSRIGEGSVVGMGSVVLQHVPAFQTWAGVPATPLRG</sequence>
<dbReference type="Gene3D" id="2.160.10.10">
    <property type="entry name" value="Hexapeptide repeat proteins"/>
    <property type="match status" value="1"/>
</dbReference>
<dbReference type="Pfam" id="PF17836">
    <property type="entry name" value="PglD_N"/>
    <property type="match status" value="1"/>
</dbReference>
<dbReference type="Proteomes" id="UP001596356">
    <property type="component" value="Unassembled WGS sequence"/>
</dbReference>
<evidence type="ECO:0000313" key="2">
    <source>
        <dbReference type="EMBL" id="MFC6714671.1"/>
    </source>
</evidence>
<dbReference type="SUPFAM" id="SSF51161">
    <property type="entry name" value="Trimeric LpxA-like enzymes"/>
    <property type="match status" value="1"/>
</dbReference>
<dbReference type="InterPro" id="IPR011004">
    <property type="entry name" value="Trimer_LpxA-like_sf"/>
</dbReference>
<feature type="domain" description="PglD N-terminal" evidence="1">
    <location>
        <begin position="11"/>
        <end position="87"/>
    </location>
</feature>
<keyword evidence="3" id="KW-1185">Reference proteome</keyword>
<dbReference type="InterPro" id="IPR050179">
    <property type="entry name" value="Trans_hexapeptide_repeat"/>
</dbReference>
<dbReference type="NCBIfam" id="TIGR03570">
    <property type="entry name" value="NeuD_NnaD"/>
    <property type="match status" value="1"/>
</dbReference>
<dbReference type="PANTHER" id="PTHR43300">
    <property type="entry name" value="ACETYLTRANSFERASE"/>
    <property type="match status" value="1"/>
</dbReference>
<proteinExistence type="predicted"/>
<organism evidence="2 3">
    <name type="scientific">Branchiibius cervicis</name>
    <dbReference type="NCBI Taxonomy" id="908252"/>
    <lineage>
        <taxon>Bacteria</taxon>
        <taxon>Bacillati</taxon>
        <taxon>Actinomycetota</taxon>
        <taxon>Actinomycetes</taxon>
        <taxon>Micrococcales</taxon>
        <taxon>Dermacoccaceae</taxon>
        <taxon>Branchiibius</taxon>
    </lineage>
</organism>
<evidence type="ECO:0000313" key="3">
    <source>
        <dbReference type="Proteomes" id="UP001596356"/>
    </source>
</evidence>
<dbReference type="InterPro" id="IPR041561">
    <property type="entry name" value="PglD_N"/>
</dbReference>
<comment type="caution">
    <text evidence="2">The sequence shown here is derived from an EMBL/GenBank/DDBJ whole genome shotgun (WGS) entry which is preliminary data.</text>
</comment>
<name>A0ABW2AU68_9MICO</name>
<accession>A0ABW2AU68</accession>
<dbReference type="Gene3D" id="3.40.50.20">
    <property type="match status" value="1"/>
</dbReference>
<protein>
    <submittedName>
        <fullName evidence="2">NeuD/PglB/VioB family sugar acetyltransferase</fullName>
    </submittedName>
</protein>
<reference evidence="3" key="1">
    <citation type="journal article" date="2019" name="Int. J. Syst. Evol. Microbiol.">
        <title>The Global Catalogue of Microorganisms (GCM) 10K type strain sequencing project: providing services to taxonomists for standard genome sequencing and annotation.</title>
        <authorList>
            <consortium name="The Broad Institute Genomics Platform"/>
            <consortium name="The Broad Institute Genome Sequencing Center for Infectious Disease"/>
            <person name="Wu L."/>
            <person name="Ma J."/>
        </authorList>
    </citation>
    <scope>NUCLEOTIDE SEQUENCE [LARGE SCALE GENOMIC DNA]</scope>
    <source>
        <strain evidence="3">NBRC 106593</strain>
    </source>
</reference>
<dbReference type="InterPro" id="IPR020019">
    <property type="entry name" value="AcTrfase_PglD-like"/>
</dbReference>
<evidence type="ECO:0000259" key="1">
    <source>
        <dbReference type="Pfam" id="PF17836"/>
    </source>
</evidence>
<dbReference type="RefSeq" id="WP_377823244.1">
    <property type="nucleotide sequence ID" value="NZ_JBHSWJ010000002.1"/>
</dbReference>